<reference evidence="2 3" key="1">
    <citation type="submission" date="2020-08" db="EMBL/GenBank/DDBJ databases">
        <title>Genomic Encyclopedia of Type Strains, Phase IV (KMG-IV): sequencing the most valuable type-strain genomes for metagenomic binning, comparative biology and taxonomic classification.</title>
        <authorList>
            <person name="Goeker M."/>
        </authorList>
    </citation>
    <scope>NUCLEOTIDE SEQUENCE [LARGE SCALE GENOMIC DNA]</scope>
    <source>
        <strain evidence="2 3">DSM 27057</strain>
    </source>
</reference>
<accession>A0A7W6G8H6</accession>
<dbReference type="EMBL" id="JACIDX010000020">
    <property type="protein sequence ID" value="MBB3957235.1"/>
    <property type="molecule type" value="Genomic_DNA"/>
</dbReference>
<evidence type="ECO:0000313" key="3">
    <source>
        <dbReference type="Proteomes" id="UP000548867"/>
    </source>
</evidence>
<dbReference type="Proteomes" id="UP000548867">
    <property type="component" value="Unassembled WGS sequence"/>
</dbReference>
<dbReference type="AlphaFoldDB" id="A0A7W6G8H6"/>
<dbReference type="InterPro" id="IPR029052">
    <property type="entry name" value="Metallo-depent_PP-like"/>
</dbReference>
<comment type="caution">
    <text evidence="2">The sequence shown here is derived from an EMBL/GenBank/DDBJ whole genome shotgun (WGS) entry which is preliminary data.</text>
</comment>
<protein>
    <submittedName>
        <fullName evidence="2">3',5'-cyclic AMP phosphodiesterase CpdA</fullName>
    </submittedName>
</protein>
<dbReference type="RefSeq" id="WP_246405114.1">
    <property type="nucleotide sequence ID" value="NZ_JACIDX010000020.1"/>
</dbReference>
<dbReference type="Gene3D" id="3.60.21.10">
    <property type="match status" value="1"/>
</dbReference>
<gene>
    <name evidence="2" type="ORF">GGR38_004209</name>
</gene>
<dbReference type="InterPro" id="IPR004843">
    <property type="entry name" value="Calcineurin-like_PHP"/>
</dbReference>
<evidence type="ECO:0000313" key="2">
    <source>
        <dbReference type="EMBL" id="MBB3957235.1"/>
    </source>
</evidence>
<dbReference type="InterPro" id="IPR051918">
    <property type="entry name" value="STPP_CPPED1"/>
</dbReference>
<dbReference type="Pfam" id="PF00149">
    <property type="entry name" value="Metallophos"/>
    <property type="match status" value="1"/>
</dbReference>
<dbReference type="PANTHER" id="PTHR43143:SF6">
    <property type="entry name" value="BLL3016 PROTEIN"/>
    <property type="match status" value="1"/>
</dbReference>
<dbReference type="SUPFAM" id="SSF56300">
    <property type="entry name" value="Metallo-dependent phosphatases"/>
    <property type="match status" value="1"/>
</dbReference>
<dbReference type="PANTHER" id="PTHR43143">
    <property type="entry name" value="METALLOPHOSPHOESTERASE, CALCINEURIN SUPERFAMILY"/>
    <property type="match status" value="1"/>
</dbReference>
<name>A0A7W6G8H6_9SPHN</name>
<sequence>MTPDSLIDPMDRRRALRCMGWAGTGALFTLSGGIAHSRMLEAGAGARGEPAPFSFVQISDTHIGFAKPANPDPLSSLRQTIARIKALPQRPDFIVHTGDVTHLANPAQFDVAQQLLSEIGLPVFAVPGEHDMVDGADPRAFNARFGKDIRGDGWFSFDMRGVHFVGLVNSAMLGASGQGTLGRAQLDWLKSDLAGLSSSTPVVLMSHFPLWPLYPDWGWGTADAAEAFALLRRFGSVTSLNGHIHQIQRKVEGNLLFHAARSTAYPQPAPGQGAGPGPLVVPASDLPAHIGMTSLSLTMLDAPIAVTDLTLG</sequence>
<keyword evidence="3" id="KW-1185">Reference proteome</keyword>
<evidence type="ECO:0000259" key="1">
    <source>
        <dbReference type="Pfam" id="PF00149"/>
    </source>
</evidence>
<organism evidence="2 3">
    <name type="scientific">Novosphingobium sediminicola</name>
    <dbReference type="NCBI Taxonomy" id="563162"/>
    <lineage>
        <taxon>Bacteria</taxon>
        <taxon>Pseudomonadati</taxon>
        <taxon>Pseudomonadota</taxon>
        <taxon>Alphaproteobacteria</taxon>
        <taxon>Sphingomonadales</taxon>
        <taxon>Sphingomonadaceae</taxon>
        <taxon>Novosphingobium</taxon>
    </lineage>
</organism>
<dbReference type="GO" id="GO:0016787">
    <property type="term" value="F:hydrolase activity"/>
    <property type="evidence" value="ECO:0007669"/>
    <property type="project" value="InterPro"/>
</dbReference>
<proteinExistence type="predicted"/>
<feature type="domain" description="Calcineurin-like phosphoesterase" evidence="1">
    <location>
        <begin position="54"/>
        <end position="246"/>
    </location>
</feature>